<accession>A0A6M3W9W4</accession>
<dbReference type="PANTHER" id="PTHR13528:SF2">
    <property type="entry name" value="LARGE RIBOSOMAL SUBUNIT PROTEIN BL28M"/>
    <property type="match status" value="1"/>
</dbReference>
<organism evidence="7">
    <name type="scientific">Corallina officinalis</name>
    <name type="common">Coral seaweed</name>
    <dbReference type="NCBI Taxonomy" id="35170"/>
    <lineage>
        <taxon>Eukaryota</taxon>
        <taxon>Rhodophyta</taxon>
        <taxon>Florideophyceae</taxon>
        <taxon>Corallinophycidae</taxon>
        <taxon>Corallinales</taxon>
        <taxon>Corallinaceae</taxon>
        <taxon>Corallinoideae</taxon>
        <taxon>Corallina</taxon>
    </lineage>
</organism>
<feature type="compositionally biased region" description="Polar residues" evidence="6">
    <location>
        <begin position="7"/>
        <end position="22"/>
    </location>
</feature>
<keyword evidence="3 5" id="KW-0687">Ribonucleoprotein</keyword>
<dbReference type="EMBL" id="MT211887">
    <property type="protein sequence ID" value="QJF58996.1"/>
    <property type="molecule type" value="Genomic_DNA"/>
</dbReference>
<evidence type="ECO:0000256" key="3">
    <source>
        <dbReference type="ARBA" id="ARBA00023274"/>
    </source>
</evidence>
<dbReference type="GO" id="GO:0009507">
    <property type="term" value="C:chloroplast"/>
    <property type="evidence" value="ECO:0007669"/>
    <property type="project" value="UniProtKB-SubCell"/>
</dbReference>
<name>A0A6M3W9W4_COROI</name>
<sequence length="66" mass="8003">MYMSKKCQISQRQANNGYSVSHSHIRTKKLQHINLQKKKIWSKRESRWIKIRISTKTLKSRHQIIL</sequence>
<evidence type="ECO:0000256" key="5">
    <source>
        <dbReference type="HAMAP-Rule" id="MF_00373"/>
    </source>
</evidence>
<gene>
    <name evidence="5 7" type="primary">rpl28</name>
</gene>
<dbReference type="SUPFAM" id="SSF143800">
    <property type="entry name" value="L28p-like"/>
    <property type="match status" value="1"/>
</dbReference>
<dbReference type="EMBL" id="MT211885">
    <property type="protein sequence ID" value="QJF58598.1"/>
    <property type="molecule type" value="Genomic_DNA"/>
</dbReference>
<evidence type="ECO:0000256" key="1">
    <source>
        <dbReference type="ARBA" id="ARBA00008760"/>
    </source>
</evidence>
<dbReference type="Gene3D" id="2.30.170.40">
    <property type="entry name" value="Ribosomal protein L28/L24"/>
    <property type="match status" value="1"/>
</dbReference>
<protein>
    <recommendedName>
        <fullName evidence="4 5">Large ribosomal subunit protein bL28c</fullName>
    </recommendedName>
</protein>
<keyword evidence="7" id="KW-0150">Chloroplast</keyword>
<evidence type="ECO:0000256" key="2">
    <source>
        <dbReference type="ARBA" id="ARBA00022980"/>
    </source>
</evidence>
<dbReference type="GO" id="GO:0003735">
    <property type="term" value="F:structural constituent of ribosome"/>
    <property type="evidence" value="ECO:0007669"/>
    <property type="project" value="InterPro"/>
</dbReference>
<dbReference type="InterPro" id="IPR026569">
    <property type="entry name" value="Ribosomal_bL28"/>
</dbReference>
<dbReference type="InterPro" id="IPR034704">
    <property type="entry name" value="Ribosomal_bL28/bL31-like_sf"/>
</dbReference>
<dbReference type="PANTHER" id="PTHR13528">
    <property type="entry name" value="39S RIBOSOMAL PROTEIN L28, MITOCHONDRIAL"/>
    <property type="match status" value="1"/>
</dbReference>
<geneLocation type="chloroplast" evidence="7"/>
<dbReference type="EMBL" id="MT211884">
    <property type="protein sequence ID" value="QJF58400.1"/>
    <property type="molecule type" value="Genomic_DNA"/>
</dbReference>
<dbReference type="GO" id="GO:1990904">
    <property type="term" value="C:ribonucleoprotein complex"/>
    <property type="evidence" value="ECO:0007669"/>
    <property type="project" value="UniProtKB-KW"/>
</dbReference>
<proteinExistence type="inferred from homology"/>
<dbReference type="Pfam" id="PF00830">
    <property type="entry name" value="Ribosomal_L28"/>
    <property type="match status" value="1"/>
</dbReference>
<reference evidence="7" key="1">
    <citation type="submission" date="2020-03" db="EMBL/GenBank/DDBJ databases">
        <title>Mitochondrial and Plastid genome variability of Corallina officinalis (Corallinales, Rhodophyta).</title>
        <authorList>
            <person name="Yesson C."/>
            <person name="Bian X."/>
            <person name="Williamson C."/>
            <person name="Briscoe A.G."/>
            <person name="Brodie J."/>
        </authorList>
    </citation>
    <scope>NUCLEOTIDE SEQUENCE</scope>
</reference>
<dbReference type="HAMAP" id="MF_00373">
    <property type="entry name" value="Ribosomal_bL28"/>
    <property type="match status" value="1"/>
</dbReference>
<dbReference type="GO" id="GO:0006412">
    <property type="term" value="P:translation"/>
    <property type="evidence" value="ECO:0007669"/>
    <property type="project" value="UniProtKB-UniRule"/>
</dbReference>
<feature type="region of interest" description="Disordered" evidence="6">
    <location>
        <begin position="1"/>
        <end position="23"/>
    </location>
</feature>
<dbReference type="InterPro" id="IPR001383">
    <property type="entry name" value="Ribosomal_bL28_bact-type"/>
</dbReference>
<evidence type="ECO:0000256" key="6">
    <source>
        <dbReference type="SAM" id="MobiDB-lite"/>
    </source>
</evidence>
<dbReference type="InterPro" id="IPR037147">
    <property type="entry name" value="Ribosomal_bL28_sf"/>
</dbReference>
<dbReference type="NCBIfam" id="TIGR00009">
    <property type="entry name" value="L28"/>
    <property type="match status" value="1"/>
</dbReference>
<dbReference type="GO" id="GO:0005840">
    <property type="term" value="C:ribosome"/>
    <property type="evidence" value="ECO:0007669"/>
    <property type="project" value="UniProtKB-KW"/>
</dbReference>
<keyword evidence="2 5" id="KW-0689">Ribosomal protein</keyword>
<comment type="subcellular location">
    <subcellularLocation>
        <location evidence="5">Plastid</location>
        <location evidence="5">Chloroplast</location>
    </subcellularLocation>
</comment>
<dbReference type="AlphaFoldDB" id="A0A6M3W9W4"/>
<evidence type="ECO:0000256" key="4">
    <source>
        <dbReference type="ARBA" id="ARBA00035265"/>
    </source>
</evidence>
<dbReference type="EMBL" id="MT211886">
    <property type="protein sequence ID" value="QJF58797.1"/>
    <property type="molecule type" value="Genomic_DNA"/>
</dbReference>
<comment type="similarity">
    <text evidence="1 5">Belongs to the bacterial ribosomal protein bL28 family.</text>
</comment>
<evidence type="ECO:0000313" key="7">
    <source>
        <dbReference type="EMBL" id="QJF58400.1"/>
    </source>
</evidence>
<keyword evidence="7" id="KW-0934">Plastid</keyword>